<keyword evidence="5" id="KW-0547">Nucleotide-binding</keyword>
<dbReference type="Proteomes" id="UP001244640">
    <property type="component" value="Unassembled WGS sequence"/>
</dbReference>
<evidence type="ECO:0000256" key="8">
    <source>
        <dbReference type="ARBA" id="ARBA00023012"/>
    </source>
</evidence>
<keyword evidence="8" id="KW-0902">Two-component regulatory system</keyword>
<dbReference type="Gene3D" id="1.20.5.1930">
    <property type="match status" value="1"/>
</dbReference>
<feature type="domain" description="Histidine kinase" evidence="10">
    <location>
        <begin position="478"/>
        <end position="675"/>
    </location>
</feature>
<accession>A0ABU0U815</accession>
<dbReference type="GO" id="GO:0004673">
    <property type="term" value="F:protein histidine kinase activity"/>
    <property type="evidence" value="ECO:0007669"/>
    <property type="project" value="UniProtKB-EC"/>
</dbReference>
<evidence type="ECO:0000256" key="6">
    <source>
        <dbReference type="ARBA" id="ARBA00022777"/>
    </source>
</evidence>
<proteinExistence type="predicted"/>
<keyword evidence="9" id="KW-1133">Transmembrane helix</keyword>
<reference evidence="11 12" key="1">
    <citation type="submission" date="2023-07" db="EMBL/GenBank/DDBJ databases">
        <title>Functional and genomic diversity of the sorghum phyllosphere microbiome.</title>
        <authorList>
            <person name="Shade A."/>
        </authorList>
    </citation>
    <scope>NUCLEOTIDE SEQUENCE [LARGE SCALE GENOMIC DNA]</scope>
    <source>
        <strain evidence="11 12">SORGH_AS_0892</strain>
    </source>
</reference>
<dbReference type="Gene3D" id="3.30.565.10">
    <property type="entry name" value="Histidine kinase-like ATPase, C-terminal domain"/>
    <property type="match status" value="1"/>
</dbReference>
<dbReference type="SUPFAM" id="SSF55874">
    <property type="entry name" value="ATPase domain of HSP90 chaperone/DNA topoisomerase II/histidine kinase"/>
    <property type="match status" value="1"/>
</dbReference>
<dbReference type="InterPro" id="IPR003594">
    <property type="entry name" value="HATPase_dom"/>
</dbReference>
<dbReference type="SUPFAM" id="SSF48452">
    <property type="entry name" value="TPR-like"/>
    <property type="match status" value="2"/>
</dbReference>
<dbReference type="Gene3D" id="1.25.40.10">
    <property type="entry name" value="Tetratricopeptide repeat domain"/>
    <property type="match status" value="2"/>
</dbReference>
<dbReference type="InterPro" id="IPR050482">
    <property type="entry name" value="Sensor_HK_TwoCompSys"/>
</dbReference>
<dbReference type="EC" id="2.7.13.3" evidence="2"/>
<dbReference type="PANTHER" id="PTHR24421:SF10">
    <property type="entry name" value="NITRATE_NITRITE SENSOR PROTEIN NARQ"/>
    <property type="match status" value="1"/>
</dbReference>
<evidence type="ECO:0000256" key="1">
    <source>
        <dbReference type="ARBA" id="ARBA00000085"/>
    </source>
</evidence>
<dbReference type="InterPro" id="IPR011712">
    <property type="entry name" value="Sig_transdc_His_kin_sub3_dim/P"/>
</dbReference>
<keyword evidence="6 11" id="KW-0418">Kinase</keyword>
<evidence type="ECO:0000256" key="2">
    <source>
        <dbReference type="ARBA" id="ARBA00012438"/>
    </source>
</evidence>
<protein>
    <recommendedName>
        <fullName evidence="2">histidine kinase</fullName>
        <ecNumber evidence="2">2.7.13.3</ecNumber>
    </recommendedName>
</protein>
<organism evidence="11 12">
    <name type="scientific">Sphingobacterium zeae</name>
    <dbReference type="NCBI Taxonomy" id="1776859"/>
    <lineage>
        <taxon>Bacteria</taxon>
        <taxon>Pseudomonadati</taxon>
        <taxon>Bacteroidota</taxon>
        <taxon>Sphingobacteriia</taxon>
        <taxon>Sphingobacteriales</taxon>
        <taxon>Sphingobacteriaceae</taxon>
        <taxon>Sphingobacterium</taxon>
    </lineage>
</organism>
<keyword evidence="12" id="KW-1185">Reference proteome</keyword>
<keyword evidence="7" id="KW-0067">ATP-binding</keyword>
<comment type="catalytic activity">
    <reaction evidence="1">
        <text>ATP + protein L-histidine = ADP + protein N-phospho-L-histidine.</text>
        <dbReference type="EC" id="2.7.13.3"/>
    </reaction>
</comment>
<keyword evidence="9" id="KW-0472">Membrane</keyword>
<keyword evidence="4 11" id="KW-0808">Transferase</keyword>
<dbReference type="SMART" id="SM00387">
    <property type="entry name" value="HATPase_c"/>
    <property type="match status" value="1"/>
</dbReference>
<dbReference type="InterPro" id="IPR011990">
    <property type="entry name" value="TPR-like_helical_dom_sf"/>
</dbReference>
<keyword evidence="9" id="KW-0812">Transmembrane</keyword>
<sequence length="675" mass="77252">MHKMLLFIAVLCALPRFNALGQQKNQLEHYSDSLYQQLLRVDDQASKAQALYELSFFWCDYDSTQALKYIAEAEQVLGPMRKSSYYRGLSYFYRAAVYFDSAPLKAKQLYLQAEDQLKKIDQKNNVSAQKHRARLWGSYGALLQREGKSDEYVHVLLNKVIPIAEQLQDNILLGNNYQNIAMVLMNLQAYGKAEQYYEKAFHLLQGRKDSDEQLLTLYVNAARNALFRQDGIEAKKRLDKAEKISVRIPNSSYIPIYHTVTGSYWAAKKNMSKANIHFEHGLAAAKRQQNKDMTASIIFDQFTALKEAGQYQAALDKLLAVLPYVQNKESLRNKQMVYDNLATTAVKLGRWREATHWYEAHKKLSDTLYQDKGNARIMELEKIYQTAEKEKELLRIKTENQGHQLALQKTRLWVGVLAFAMLILSFLSFTWYTAFLNKKKLATHKEMLLEEEIKNRKQQEKLNLYNAMLQGQERERSRIARDLHDGLGGILASTKLKLSAVAANANSQQEAAKTTDLHIIIEQLDHSVDELRRIARNMMPESLLYLGLEVALRDLCNAMSHPDLQVDFQASNLREHYPQDFLIAAYRILQELLTNAIKHSGASQVWVQCSQVADKFHMNVEDNGKGFDPQHATMTKEGIGISNIRNRVDILNGQLEIDAAVGNGASFHIQLNIHG</sequence>
<keyword evidence="3" id="KW-0597">Phosphoprotein</keyword>
<evidence type="ECO:0000256" key="9">
    <source>
        <dbReference type="SAM" id="Phobius"/>
    </source>
</evidence>
<gene>
    <name evidence="11" type="ORF">QE382_003085</name>
</gene>
<dbReference type="PANTHER" id="PTHR24421">
    <property type="entry name" value="NITRATE/NITRITE SENSOR PROTEIN NARX-RELATED"/>
    <property type="match status" value="1"/>
</dbReference>
<evidence type="ECO:0000256" key="3">
    <source>
        <dbReference type="ARBA" id="ARBA00022553"/>
    </source>
</evidence>
<name>A0ABU0U815_9SPHI</name>
<dbReference type="PROSITE" id="PS50109">
    <property type="entry name" value="HIS_KIN"/>
    <property type="match status" value="1"/>
</dbReference>
<evidence type="ECO:0000313" key="11">
    <source>
        <dbReference type="EMBL" id="MDQ1151101.1"/>
    </source>
</evidence>
<dbReference type="EMBL" id="JAUTBA010000001">
    <property type="protein sequence ID" value="MDQ1151101.1"/>
    <property type="molecule type" value="Genomic_DNA"/>
</dbReference>
<evidence type="ECO:0000256" key="5">
    <source>
        <dbReference type="ARBA" id="ARBA00022741"/>
    </source>
</evidence>
<dbReference type="InterPro" id="IPR036890">
    <property type="entry name" value="HATPase_C_sf"/>
</dbReference>
<evidence type="ECO:0000256" key="4">
    <source>
        <dbReference type="ARBA" id="ARBA00022679"/>
    </source>
</evidence>
<dbReference type="Pfam" id="PF07730">
    <property type="entry name" value="HisKA_3"/>
    <property type="match status" value="1"/>
</dbReference>
<dbReference type="InterPro" id="IPR005467">
    <property type="entry name" value="His_kinase_dom"/>
</dbReference>
<comment type="caution">
    <text evidence="11">The sequence shown here is derived from an EMBL/GenBank/DDBJ whole genome shotgun (WGS) entry which is preliminary data.</text>
</comment>
<evidence type="ECO:0000313" key="12">
    <source>
        <dbReference type="Proteomes" id="UP001244640"/>
    </source>
</evidence>
<feature type="transmembrane region" description="Helical" evidence="9">
    <location>
        <begin position="412"/>
        <end position="435"/>
    </location>
</feature>
<dbReference type="CDD" id="cd16917">
    <property type="entry name" value="HATPase_UhpB-NarQ-NarX-like"/>
    <property type="match status" value="1"/>
</dbReference>
<dbReference type="Pfam" id="PF02518">
    <property type="entry name" value="HATPase_c"/>
    <property type="match status" value="1"/>
</dbReference>
<evidence type="ECO:0000256" key="7">
    <source>
        <dbReference type="ARBA" id="ARBA00022840"/>
    </source>
</evidence>
<evidence type="ECO:0000259" key="10">
    <source>
        <dbReference type="PROSITE" id="PS50109"/>
    </source>
</evidence>